<accession>A0A1N7L3Y1</accession>
<dbReference type="AlphaFoldDB" id="A0A1N7L3Y1"/>
<proteinExistence type="predicted"/>
<dbReference type="Pfam" id="PF00149">
    <property type="entry name" value="Metallophos"/>
    <property type="match status" value="1"/>
</dbReference>
<evidence type="ECO:0000313" key="2">
    <source>
        <dbReference type="EMBL" id="SIS68491.1"/>
    </source>
</evidence>
<dbReference type="Gene3D" id="3.60.21.10">
    <property type="match status" value="1"/>
</dbReference>
<dbReference type="InterPro" id="IPR029052">
    <property type="entry name" value="Metallo-depent_PP-like"/>
</dbReference>
<dbReference type="OrthoDB" id="356681at2"/>
<dbReference type="GO" id="GO:0016787">
    <property type="term" value="F:hydrolase activity"/>
    <property type="evidence" value="ECO:0007669"/>
    <property type="project" value="InterPro"/>
</dbReference>
<keyword evidence="3" id="KW-1185">Reference proteome</keyword>
<dbReference type="EMBL" id="FTOT01000001">
    <property type="protein sequence ID" value="SIS68491.1"/>
    <property type="molecule type" value="Genomic_DNA"/>
</dbReference>
<dbReference type="InterPro" id="IPR004843">
    <property type="entry name" value="Calcineurin-like_PHP"/>
</dbReference>
<dbReference type="STRING" id="1086013.SAMN05421774_101889"/>
<sequence>MKILVLADLHLDEIADNAVLRRLGEEIALAGQEADALIIAGDLTEHAAQRWPNAIKWLGAHYPSKQTVILPGNHDYYGGNLDTLDADLDRICREAGCGFGQCRRMDLGDTRILMTTLWTDMRLFEAGGEAAVEDSLWNARMMPDYGYDAITTGAPERELEPEDTIAVHERQKSWLISELAKPWPGKTVVITHHAPSAAVSGAMSPLSPCFTSDLDDLIDRYRPDAWIFGHTHRPAELRMPGGTLLRNVSVGYENEFRSADIGDRARQGLIDLKQVAGG</sequence>
<dbReference type="SUPFAM" id="SSF56300">
    <property type="entry name" value="Metallo-dependent phosphatases"/>
    <property type="match status" value="1"/>
</dbReference>
<protein>
    <submittedName>
        <fullName evidence="2">Calcineurin-like phosphoesterase</fullName>
    </submittedName>
</protein>
<dbReference type="PANTHER" id="PTHR37844:SF2">
    <property type="entry name" value="SER_THR PROTEIN PHOSPHATASE SUPERFAMILY (AFU_ORTHOLOGUE AFUA_1G14840)"/>
    <property type="match status" value="1"/>
</dbReference>
<gene>
    <name evidence="2" type="ORF">SAMN05421774_101889</name>
</gene>
<evidence type="ECO:0000259" key="1">
    <source>
        <dbReference type="Pfam" id="PF00149"/>
    </source>
</evidence>
<evidence type="ECO:0000313" key="3">
    <source>
        <dbReference type="Proteomes" id="UP000186141"/>
    </source>
</evidence>
<dbReference type="PANTHER" id="PTHR37844">
    <property type="entry name" value="SER/THR PROTEIN PHOSPHATASE SUPERFAMILY (AFU_ORTHOLOGUE AFUA_1G14840)"/>
    <property type="match status" value="1"/>
</dbReference>
<dbReference type="RefSeq" id="WP_076529033.1">
    <property type="nucleotide sequence ID" value="NZ_BMEH01000001.1"/>
</dbReference>
<name>A0A1N7L3Y1_9RHOB</name>
<dbReference type="Proteomes" id="UP000186141">
    <property type="component" value="Unassembled WGS sequence"/>
</dbReference>
<reference evidence="2 3" key="1">
    <citation type="submission" date="2017-01" db="EMBL/GenBank/DDBJ databases">
        <authorList>
            <person name="Mah S.A."/>
            <person name="Swanson W.J."/>
            <person name="Moy G.W."/>
            <person name="Vacquier V.D."/>
        </authorList>
    </citation>
    <scope>NUCLEOTIDE SEQUENCE [LARGE SCALE GENOMIC DNA]</scope>
    <source>
        <strain evidence="2 3">DSM 26375</strain>
    </source>
</reference>
<organism evidence="2 3">
    <name type="scientific">Gemmobacter megaterium</name>
    <dbReference type="NCBI Taxonomy" id="1086013"/>
    <lineage>
        <taxon>Bacteria</taxon>
        <taxon>Pseudomonadati</taxon>
        <taxon>Pseudomonadota</taxon>
        <taxon>Alphaproteobacteria</taxon>
        <taxon>Rhodobacterales</taxon>
        <taxon>Paracoccaceae</taxon>
        <taxon>Gemmobacter</taxon>
    </lineage>
</organism>
<feature type="domain" description="Calcineurin-like phosphoesterase" evidence="1">
    <location>
        <begin position="1"/>
        <end position="234"/>
    </location>
</feature>